<name>A0AAV7SUB4_PLEWA</name>
<sequence length="110" mass="11953">MSASAAGAVSASADPEVEPSVPNKHRLFITRNLRPETPSREREKGFLFRVSGGRDSTSSGCDITSGRSLLLSPPVLMVLPDSCLRKQALNAWNASKYQQKFCKSTKNGQK</sequence>
<organism evidence="2 3">
    <name type="scientific">Pleurodeles waltl</name>
    <name type="common">Iberian ribbed newt</name>
    <dbReference type="NCBI Taxonomy" id="8319"/>
    <lineage>
        <taxon>Eukaryota</taxon>
        <taxon>Metazoa</taxon>
        <taxon>Chordata</taxon>
        <taxon>Craniata</taxon>
        <taxon>Vertebrata</taxon>
        <taxon>Euteleostomi</taxon>
        <taxon>Amphibia</taxon>
        <taxon>Batrachia</taxon>
        <taxon>Caudata</taxon>
        <taxon>Salamandroidea</taxon>
        <taxon>Salamandridae</taxon>
        <taxon>Pleurodelinae</taxon>
        <taxon>Pleurodeles</taxon>
    </lineage>
</organism>
<protein>
    <submittedName>
        <fullName evidence="2">Uncharacterized protein</fullName>
    </submittedName>
</protein>
<evidence type="ECO:0000313" key="2">
    <source>
        <dbReference type="EMBL" id="KAJ1167682.1"/>
    </source>
</evidence>
<dbReference type="EMBL" id="JANPWB010000008">
    <property type="protein sequence ID" value="KAJ1167682.1"/>
    <property type="molecule type" value="Genomic_DNA"/>
</dbReference>
<dbReference type="AlphaFoldDB" id="A0AAV7SUB4"/>
<keyword evidence="3" id="KW-1185">Reference proteome</keyword>
<dbReference type="Proteomes" id="UP001066276">
    <property type="component" value="Chromosome 4_2"/>
</dbReference>
<reference evidence="2" key="1">
    <citation type="journal article" date="2022" name="bioRxiv">
        <title>Sequencing and chromosome-scale assembly of the giantPleurodeles waltlgenome.</title>
        <authorList>
            <person name="Brown T."/>
            <person name="Elewa A."/>
            <person name="Iarovenko S."/>
            <person name="Subramanian E."/>
            <person name="Araus A.J."/>
            <person name="Petzold A."/>
            <person name="Susuki M."/>
            <person name="Suzuki K.-i.T."/>
            <person name="Hayashi T."/>
            <person name="Toyoda A."/>
            <person name="Oliveira C."/>
            <person name="Osipova E."/>
            <person name="Leigh N.D."/>
            <person name="Simon A."/>
            <person name="Yun M.H."/>
        </authorList>
    </citation>
    <scope>NUCLEOTIDE SEQUENCE</scope>
    <source>
        <strain evidence="2">20211129_DDA</strain>
        <tissue evidence="2">Liver</tissue>
    </source>
</reference>
<gene>
    <name evidence="2" type="ORF">NDU88_008071</name>
</gene>
<evidence type="ECO:0000256" key="1">
    <source>
        <dbReference type="SAM" id="MobiDB-lite"/>
    </source>
</evidence>
<proteinExistence type="predicted"/>
<evidence type="ECO:0000313" key="3">
    <source>
        <dbReference type="Proteomes" id="UP001066276"/>
    </source>
</evidence>
<comment type="caution">
    <text evidence="2">The sequence shown here is derived from an EMBL/GenBank/DDBJ whole genome shotgun (WGS) entry which is preliminary data.</text>
</comment>
<feature type="region of interest" description="Disordered" evidence="1">
    <location>
        <begin position="1"/>
        <end position="24"/>
    </location>
</feature>
<feature type="compositionally biased region" description="Low complexity" evidence="1">
    <location>
        <begin position="1"/>
        <end position="13"/>
    </location>
</feature>
<accession>A0AAV7SUB4</accession>